<sequence>MTTETLDLCVDYPLFVNTDTITSFVPSVGPGWVPLVREMLDELRVMTQDYPTQPHFTDIKEKFGKLDAHTDVGNEEIYDLFDKYNEISEHVCALCGNYSDRNTEGYELCQPICRSCING</sequence>
<evidence type="ECO:0000313" key="1">
    <source>
        <dbReference type="EMBL" id="TMV02583.1"/>
    </source>
</evidence>
<keyword evidence="2" id="KW-1185">Reference proteome</keyword>
<comment type="caution">
    <text evidence="1">The sequence shown here is derived from an EMBL/GenBank/DDBJ whole genome shotgun (WGS) entry which is preliminary data.</text>
</comment>
<protein>
    <submittedName>
        <fullName evidence="1">Uncharacterized protein</fullName>
    </submittedName>
</protein>
<reference evidence="1 2" key="1">
    <citation type="submission" date="2019-05" db="EMBL/GenBank/DDBJ databases">
        <title>Ruegeria sp. nov., isolated from tidal flat.</title>
        <authorList>
            <person name="Kim W."/>
        </authorList>
    </citation>
    <scope>NUCLEOTIDE SEQUENCE [LARGE SCALE GENOMIC DNA]</scope>
    <source>
        <strain evidence="1 2">CAU 1488</strain>
    </source>
</reference>
<organism evidence="1 2">
    <name type="scientific">Ruegeria sediminis</name>
    <dbReference type="NCBI Taxonomy" id="2583820"/>
    <lineage>
        <taxon>Bacteria</taxon>
        <taxon>Pseudomonadati</taxon>
        <taxon>Pseudomonadota</taxon>
        <taxon>Alphaproteobacteria</taxon>
        <taxon>Rhodobacterales</taxon>
        <taxon>Roseobacteraceae</taxon>
        <taxon>Ruegeria</taxon>
    </lineage>
</organism>
<evidence type="ECO:0000313" key="2">
    <source>
        <dbReference type="Proteomes" id="UP001193035"/>
    </source>
</evidence>
<dbReference type="RefSeq" id="WP_138845753.1">
    <property type="nucleotide sequence ID" value="NZ_VCPD01000012.1"/>
</dbReference>
<name>A0ABY2WS10_9RHOB</name>
<proteinExistence type="predicted"/>
<dbReference type="Proteomes" id="UP001193035">
    <property type="component" value="Unassembled WGS sequence"/>
</dbReference>
<gene>
    <name evidence="1" type="ORF">FGK63_20360</name>
</gene>
<accession>A0ABY2WS10</accession>
<dbReference type="EMBL" id="VCPD01000012">
    <property type="protein sequence ID" value="TMV02583.1"/>
    <property type="molecule type" value="Genomic_DNA"/>
</dbReference>